<proteinExistence type="predicted"/>
<evidence type="ECO:0000256" key="1">
    <source>
        <dbReference type="SAM" id="MobiDB-lite"/>
    </source>
</evidence>
<keyword evidence="3" id="KW-1185">Reference proteome</keyword>
<evidence type="ECO:0000313" key="2">
    <source>
        <dbReference type="EMBL" id="GAA3502030.1"/>
    </source>
</evidence>
<gene>
    <name evidence="2" type="ORF">GCM10019016_091380</name>
</gene>
<organism evidence="2 3">
    <name type="scientific">Streptomyces prasinosporus</name>
    <dbReference type="NCBI Taxonomy" id="68256"/>
    <lineage>
        <taxon>Bacteria</taxon>
        <taxon>Bacillati</taxon>
        <taxon>Actinomycetota</taxon>
        <taxon>Actinomycetes</taxon>
        <taxon>Kitasatosporales</taxon>
        <taxon>Streptomycetaceae</taxon>
        <taxon>Streptomyces</taxon>
        <taxon>Streptomyces albogriseolus group</taxon>
    </lineage>
</organism>
<evidence type="ECO:0000313" key="3">
    <source>
        <dbReference type="Proteomes" id="UP001501455"/>
    </source>
</evidence>
<dbReference type="Proteomes" id="UP001501455">
    <property type="component" value="Unassembled WGS sequence"/>
</dbReference>
<dbReference type="EMBL" id="BAAAXF010000063">
    <property type="protein sequence ID" value="GAA3502030.1"/>
    <property type="molecule type" value="Genomic_DNA"/>
</dbReference>
<name>A0ABP6U2Z6_9ACTN</name>
<evidence type="ECO:0008006" key="4">
    <source>
        <dbReference type="Google" id="ProtNLM"/>
    </source>
</evidence>
<comment type="caution">
    <text evidence="2">The sequence shown here is derived from an EMBL/GenBank/DDBJ whole genome shotgun (WGS) entry which is preliminary data.</text>
</comment>
<reference evidence="3" key="1">
    <citation type="journal article" date="2019" name="Int. J. Syst. Evol. Microbiol.">
        <title>The Global Catalogue of Microorganisms (GCM) 10K type strain sequencing project: providing services to taxonomists for standard genome sequencing and annotation.</title>
        <authorList>
            <consortium name="The Broad Institute Genomics Platform"/>
            <consortium name="The Broad Institute Genome Sequencing Center for Infectious Disease"/>
            <person name="Wu L."/>
            <person name="Ma J."/>
        </authorList>
    </citation>
    <scope>NUCLEOTIDE SEQUENCE [LARGE SCALE GENOMIC DNA]</scope>
    <source>
        <strain evidence="3">JCM 4816</strain>
    </source>
</reference>
<sequence length="159" mass="17240">MTGAALLYVTTAALVHHVALTDAAPGLRHDGRSERGRRVARAGGGAHLLHTVMPRRRAPGLAAPDPPARTHLRQAAPVAAVPRWRTWSSRWPAGALLPRLRRTRYLYPFLDVARHGYRSVLANALLLGPLLLRRRRRAGGPGPHPPENQISSPATGGLK</sequence>
<feature type="region of interest" description="Disordered" evidence="1">
    <location>
        <begin position="136"/>
        <end position="159"/>
    </location>
</feature>
<accession>A0ABP6U2Z6</accession>
<protein>
    <recommendedName>
        <fullName evidence="4">Secreted protein</fullName>
    </recommendedName>
</protein>
<feature type="compositionally biased region" description="Polar residues" evidence="1">
    <location>
        <begin position="148"/>
        <end position="159"/>
    </location>
</feature>